<dbReference type="InterPro" id="IPR018422">
    <property type="entry name" value="Cation/H_exchanger_CPA1"/>
</dbReference>
<keyword evidence="2" id="KW-0813">Transport</keyword>
<dbReference type="CDD" id="cd00038">
    <property type="entry name" value="CAP_ED"/>
    <property type="match status" value="1"/>
</dbReference>
<dbReference type="Proteomes" id="UP000192917">
    <property type="component" value="Unassembled WGS sequence"/>
</dbReference>
<dbReference type="GO" id="GO:0015385">
    <property type="term" value="F:sodium:proton antiporter activity"/>
    <property type="evidence" value="ECO:0007669"/>
    <property type="project" value="InterPro"/>
</dbReference>
<dbReference type="PROSITE" id="PS50042">
    <property type="entry name" value="CNMP_BINDING_3"/>
    <property type="match status" value="1"/>
</dbReference>
<feature type="domain" description="Cyclic nucleotide-binding" evidence="12">
    <location>
        <begin position="707"/>
        <end position="821"/>
    </location>
</feature>
<evidence type="ECO:0000313" key="14">
    <source>
        <dbReference type="Proteomes" id="UP000192917"/>
    </source>
</evidence>
<evidence type="ECO:0000256" key="10">
    <source>
        <dbReference type="SAM" id="MobiDB-lite"/>
    </source>
</evidence>
<reference evidence="13 14" key="1">
    <citation type="submission" date="2017-04" db="EMBL/GenBank/DDBJ databases">
        <authorList>
            <person name="Afonso C.L."/>
            <person name="Miller P.J."/>
            <person name="Scott M.A."/>
            <person name="Spackman E."/>
            <person name="Goraichik I."/>
            <person name="Dimitrov K.M."/>
            <person name="Suarez D.L."/>
            <person name="Swayne D.E."/>
        </authorList>
    </citation>
    <scope>NUCLEOTIDE SEQUENCE [LARGE SCALE GENOMIC DNA]</scope>
    <source>
        <strain evidence="13 14">USBA 355</strain>
    </source>
</reference>
<evidence type="ECO:0000256" key="8">
    <source>
        <dbReference type="ARBA" id="ARBA00023136"/>
    </source>
</evidence>
<proteinExistence type="predicted"/>
<dbReference type="PRINTS" id="PR00103">
    <property type="entry name" value="CAMPKINASE"/>
</dbReference>
<evidence type="ECO:0000256" key="2">
    <source>
        <dbReference type="ARBA" id="ARBA00022448"/>
    </source>
</evidence>
<evidence type="ECO:0000256" key="6">
    <source>
        <dbReference type="ARBA" id="ARBA00023053"/>
    </source>
</evidence>
<sequence>MTELVPILLALIALLTGVSLLAPLSERVRLPFAALLAGLGILLGLADVLLHLLGLGWPAGGRFAVIDNLFDGLRVIGLGADGYLYLFLPPLLFAAALEVDVRLLLDEVAAVLLLAVVAVAVSAGAIGFALYEASERGLVVCLLLGAIVATTDPAGVIAIFRDLGAPRRLTVLVAGESLFNDAAAIALFALLLTMLTLGLEPHPMAAATAFLIDFVGGLGLGFLLARLSCLLLAYLRDMPIAAITLSVALAYLAFILGENYLGVSGVVAVVTAGLVISVEGPLRISPGSWSHLAQTWQQLDFWATSLVFVLASMLGVQLLKDMTWNELGLLGVLVVAALAARALVLEGLFPLLVLTGLARPLGRKTRFVMLWGGLRGAATLVLALSVVDSPALSDEVRRFVGVLATGYVFFTLFVNGTTLRPLIGWLKLDRLSPTERALRDRVMALSGQAIRRQVAETAESYGFDSALADGLGPPDPPPGDALRVSPEQRLEVGLRTLANREKELYLQHFQDRSLSRGLVGRLVALADRLLDAVKIEGAEGYRRAGTRPVLLTGRLRFAPAVQRLTGWSTPLAEALADRFELLLAVQLVLRELESYNRQSLGPLLGNAVRDALAGLIEARRTAVDDALAAVDLQYPGFARALRRQYLARAALRLEESAYRHQLEESVIGREVFADLMADLERRRRALDRRPSLDLGLRLMEMVRRVPLFRQADTRGLAELGQMLRARLAYPGERIVARGATGRSMYFIASGAVEVHLDDRSVLLGPGEFFGELALLTRQPRNADVVASGYCHLLELEARDFRRLMRRHPGLRQQIERIASERRNGAPAPEPQPDIAS</sequence>
<organism evidence="13 14">
    <name type="scientific">Tistlia consotensis USBA 355</name>
    <dbReference type="NCBI Taxonomy" id="560819"/>
    <lineage>
        <taxon>Bacteria</taxon>
        <taxon>Pseudomonadati</taxon>
        <taxon>Pseudomonadota</taxon>
        <taxon>Alphaproteobacteria</taxon>
        <taxon>Rhodospirillales</taxon>
        <taxon>Rhodovibrionaceae</taxon>
        <taxon>Tistlia</taxon>
    </lineage>
</organism>
<gene>
    <name evidence="13" type="ORF">SAMN05428998_101147</name>
</gene>
<dbReference type="SMART" id="SM00100">
    <property type="entry name" value="cNMP"/>
    <property type="match status" value="1"/>
</dbReference>
<dbReference type="SUPFAM" id="SSF51206">
    <property type="entry name" value="cAMP-binding domain-like"/>
    <property type="match status" value="1"/>
</dbReference>
<keyword evidence="5 11" id="KW-1133">Transmembrane helix</keyword>
<keyword evidence="7" id="KW-0406">Ion transport</keyword>
<feature type="transmembrane region" description="Helical" evidence="11">
    <location>
        <begin position="137"/>
        <end position="160"/>
    </location>
</feature>
<name>A0A1Y6B2Z7_9PROT</name>
<feature type="region of interest" description="Disordered" evidence="10">
    <location>
        <begin position="815"/>
        <end position="836"/>
    </location>
</feature>
<dbReference type="InterPro" id="IPR000595">
    <property type="entry name" value="cNMP-bd_dom"/>
</dbReference>
<dbReference type="GO" id="GO:0005886">
    <property type="term" value="C:plasma membrane"/>
    <property type="evidence" value="ECO:0007669"/>
    <property type="project" value="UniProtKB-SubCell"/>
</dbReference>
<keyword evidence="6" id="KW-0915">Sodium</keyword>
<feature type="transmembrane region" description="Helical" evidence="11">
    <location>
        <begin position="75"/>
        <end position="97"/>
    </location>
</feature>
<feature type="transmembrane region" description="Helical" evidence="11">
    <location>
        <begin position="260"/>
        <end position="278"/>
    </location>
</feature>
<comment type="subcellular location">
    <subcellularLocation>
        <location evidence="1">Cell membrane</location>
        <topology evidence="1">Multi-pass membrane protein</topology>
    </subcellularLocation>
</comment>
<evidence type="ECO:0000256" key="11">
    <source>
        <dbReference type="SAM" id="Phobius"/>
    </source>
</evidence>
<dbReference type="InterPro" id="IPR018488">
    <property type="entry name" value="cNMP-bd_CS"/>
</dbReference>
<dbReference type="STRING" id="560819.SAMN05428998_101147"/>
<dbReference type="InterPro" id="IPR018490">
    <property type="entry name" value="cNMP-bd_dom_sf"/>
</dbReference>
<dbReference type="PANTHER" id="PTHR10110">
    <property type="entry name" value="SODIUM/HYDROGEN EXCHANGER"/>
    <property type="match status" value="1"/>
</dbReference>
<feature type="transmembrane region" description="Helical" evidence="11">
    <location>
        <begin position="181"/>
        <end position="199"/>
    </location>
</feature>
<evidence type="ECO:0000313" key="13">
    <source>
        <dbReference type="EMBL" id="SME88853.1"/>
    </source>
</evidence>
<feature type="transmembrane region" description="Helical" evidence="11">
    <location>
        <begin position="331"/>
        <end position="355"/>
    </location>
</feature>
<accession>A0A1Y6B2Z7</accession>
<dbReference type="GO" id="GO:0098719">
    <property type="term" value="P:sodium ion import across plasma membrane"/>
    <property type="evidence" value="ECO:0007669"/>
    <property type="project" value="TreeGrafter"/>
</dbReference>
<evidence type="ECO:0000256" key="9">
    <source>
        <dbReference type="ARBA" id="ARBA00023201"/>
    </source>
</evidence>
<feature type="transmembrane region" description="Helical" evidence="11">
    <location>
        <begin position="205"/>
        <end position="225"/>
    </location>
</feature>
<feature type="transmembrane region" description="Helical" evidence="11">
    <location>
        <begin position="399"/>
        <end position="423"/>
    </location>
</feature>
<keyword evidence="8 11" id="KW-0472">Membrane</keyword>
<feature type="transmembrane region" description="Helical" evidence="11">
    <location>
        <begin position="6"/>
        <end position="25"/>
    </location>
</feature>
<dbReference type="GO" id="GO:0051453">
    <property type="term" value="P:regulation of intracellular pH"/>
    <property type="evidence" value="ECO:0007669"/>
    <property type="project" value="TreeGrafter"/>
</dbReference>
<dbReference type="InterPro" id="IPR006153">
    <property type="entry name" value="Cation/H_exchanger_TM"/>
</dbReference>
<dbReference type="GO" id="GO:0015386">
    <property type="term" value="F:potassium:proton antiporter activity"/>
    <property type="evidence" value="ECO:0007669"/>
    <property type="project" value="TreeGrafter"/>
</dbReference>
<dbReference type="Gene3D" id="2.60.120.10">
    <property type="entry name" value="Jelly Rolls"/>
    <property type="match status" value="1"/>
</dbReference>
<evidence type="ECO:0000256" key="4">
    <source>
        <dbReference type="ARBA" id="ARBA00022692"/>
    </source>
</evidence>
<dbReference type="AlphaFoldDB" id="A0A1Y6B2Z7"/>
<evidence type="ECO:0000256" key="7">
    <source>
        <dbReference type="ARBA" id="ARBA00023065"/>
    </source>
</evidence>
<evidence type="ECO:0000256" key="3">
    <source>
        <dbReference type="ARBA" id="ARBA00022475"/>
    </source>
</evidence>
<dbReference type="RefSeq" id="WP_085120509.1">
    <property type="nucleotide sequence ID" value="NZ_FWZX01000001.1"/>
</dbReference>
<feature type="transmembrane region" description="Helical" evidence="11">
    <location>
        <begin position="32"/>
        <end position="55"/>
    </location>
</feature>
<dbReference type="Pfam" id="PF00027">
    <property type="entry name" value="cNMP_binding"/>
    <property type="match status" value="1"/>
</dbReference>
<feature type="compositionally biased region" description="Pro residues" evidence="10">
    <location>
        <begin position="827"/>
        <end position="836"/>
    </location>
</feature>
<dbReference type="PROSITE" id="PS00888">
    <property type="entry name" value="CNMP_BINDING_1"/>
    <property type="match status" value="1"/>
</dbReference>
<dbReference type="InterPro" id="IPR014710">
    <property type="entry name" value="RmlC-like_jellyroll"/>
</dbReference>
<feature type="transmembrane region" description="Helical" evidence="11">
    <location>
        <begin position="367"/>
        <end position="387"/>
    </location>
</feature>
<evidence type="ECO:0000256" key="1">
    <source>
        <dbReference type="ARBA" id="ARBA00004651"/>
    </source>
</evidence>
<keyword evidence="4 11" id="KW-0812">Transmembrane</keyword>
<feature type="transmembrane region" description="Helical" evidence="11">
    <location>
        <begin position="299"/>
        <end position="319"/>
    </location>
</feature>
<dbReference type="Gene3D" id="6.10.140.1330">
    <property type="match status" value="1"/>
</dbReference>
<evidence type="ECO:0000256" key="5">
    <source>
        <dbReference type="ARBA" id="ARBA00022989"/>
    </source>
</evidence>
<dbReference type="PANTHER" id="PTHR10110:SF86">
    <property type="entry name" value="SODIUM_HYDROGEN EXCHANGER 7"/>
    <property type="match status" value="1"/>
</dbReference>
<keyword evidence="3" id="KW-1003">Cell membrane</keyword>
<feature type="transmembrane region" description="Helical" evidence="11">
    <location>
        <begin position="237"/>
        <end position="254"/>
    </location>
</feature>
<keyword evidence="14" id="KW-1185">Reference proteome</keyword>
<dbReference type="Pfam" id="PF00999">
    <property type="entry name" value="Na_H_Exchanger"/>
    <property type="match status" value="1"/>
</dbReference>
<feature type="transmembrane region" description="Helical" evidence="11">
    <location>
        <begin position="109"/>
        <end position="131"/>
    </location>
</feature>
<protein>
    <submittedName>
        <fullName evidence="13">Sodium/proton antiporter, CPA1 family</fullName>
    </submittedName>
</protein>
<dbReference type="EMBL" id="FWZX01000001">
    <property type="protein sequence ID" value="SME88853.1"/>
    <property type="molecule type" value="Genomic_DNA"/>
</dbReference>
<evidence type="ECO:0000259" key="12">
    <source>
        <dbReference type="PROSITE" id="PS50042"/>
    </source>
</evidence>
<keyword evidence="9" id="KW-0739">Sodium transport</keyword>